<dbReference type="Proteomes" id="UP000683139">
    <property type="component" value="Unassembled WGS sequence"/>
</dbReference>
<sequence length="269" mass="29813">MTIALTIKCNDGMVIAADSATTMTQMTPNGPEVLNIYDNAAKVFHLHKAIPVGAVTWGLGNIGFSSVSTLVKEFRKKITDNGDIKTESYTVEEITRLFYEFIYKEKYQNSGSQGSMGFVIGGYSSDSDLPEKWRIIIDEHGNCDGPELLADTNSSGAYWAGQPEALNRILSGFSFGLPEVLRLAGLQNNKIQEIIDLCSNHLTAPMVTPSMPIQDAIDLAEYLIDTTIKFVKYTPGHQTVGGPIEISVITRYEGFKWIKRKHFYDTKIN</sequence>
<keyword evidence="2" id="KW-1185">Reference proteome</keyword>
<organism evidence="1 2">
    <name type="scientific">Paenibacillus montaniterrae</name>
    <dbReference type="NCBI Taxonomy" id="429341"/>
    <lineage>
        <taxon>Bacteria</taxon>
        <taxon>Bacillati</taxon>
        <taxon>Bacillota</taxon>
        <taxon>Bacilli</taxon>
        <taxon>Bacillales</taxon>
        <taxon>Paenibacillaceae</taxon>
        <taxon>Paenibacillus</taxon>
    </lineage>
</organism>
<gene>
    <name evidence="1" type="ORF">J40TS1_00520</name>
</gene>
<dbReference type="EMBL" id="BOSE01000001">
    <property type="protein sequence ID" value="GIP14410.1"/>
    <property type="molecule type" value="Genomic_DNA"/>
</dbReference>
<evidence type="ECO:0000313" key="2">
    <source>
        <dbReference type="Proteomes" id="UP000683139"/>
    </source>
</evidence>
<reference evidence="1" key="1">
    <citation type="submission" date="2021-03" db="EMBL/GenBank/DDBJ databases">
        <title>Antimicrobial resistance genes in bacteria isolated from Japanese honey, and their potential for conferring macrolide and lincosamide resistance in the American foulbrood pathogen Paenibacillus larvae.</title>
        <authorList>
            <person name="Okamoto M."/>
            <person name="Kumagai M."/>
            <person name="Kanamori H."/>
            <person name="Takamatsu D."/>
        </authorList>
    </citation>
    <scope>NUCLEOTIDE SEQUENCE</scope>
    <source>
        <strain evidence="1">J40TS1</strain>
    </source>
</reference>
<dbReference type="InterPro" id="IPR029055">
    <property type="entry name" value="Ntn_hydrolases_N"/>
</dbReference>
<evidence type="ECO:0000313" key="1">
    <source>
        <dbReference type="EMBL" id="GIP14410.1"/>
    </source>
</evidence>
<proteinExistence type="predicted"/>
<dbReference type="SUPFAM" id="SSF56235">
    <property type="entry name" value="N-terminal nucleophile aminohydrolases (Ntn hydrolases)"/>
    <property type="match status" value="1"/>
</dbReference>
<accession>A0A919YJN2</accession>
<dbReference type="Gene3D" id="3.60.20.10">
    <property type="entry name" value="Glutamine Phosphoribosylpyrophosphate, subunit 1, domain 1"/>
    <property type="match status" value="1"/>
</dbReference>
<dbReference type="AlphaFoldDB" id="A0A919YJN2"/>
<dbReference type="RefSeq" id="WP_213512582.1">
    <property type="nucleotide sequence ID" value="NZ_BOSE01000001.1"/>
</dbReference>
<comment type="caution">
    <text evidence="1">The sequence shown here is derived from an EMBL/GenBank/DDBJ whole genome shotgun (WGS) entry which is preliminary data.</text>
</comment>
<protein>
    <submittedName>
        <fullName evidence="1">Uncharacterized protein</fullName>
    </submittedName>
</protein>
<name>A0A919YJN2_9BACL</name>